<evidence type="ECO:0008006" key="4">
    <source>
        <dbReference type="Google" id="ProtNLM"/>
    </source>
</evidence>
<protein>
    <recommendedName>
        <fullName evidence="4">Spore-associated protein A</fullName>
    </recommendedName>
</protein>
<evidence type="ECO:0000313" key="2">
    <source>
        <dbReference type="EMBL" id="MBB4936892.1"/>
    </source>
</evidence>
<proteinExistence type="predicted"/>
<organism evidence="2 3">
    <name type="scientific">Streptosporangium album</name>
    <dbReference type="NCBI Taxonomy" id="47479"/>
    <lineage>
        <taxon>Bacteria</taxon>
        <taxon>Bacillati</taxon>
        <taxon>Actinomycetota</taxon>
        <taxon>Actinomycetes</taxon>
        <taxon>Streptosporangiales</taxon>
        <taxon>Streptosporangiaceae</taxon>
        <taxon>Streptosporangium</taxon>
    </lineage>
</organism>
<comment type="caution">
    <text evidence="2">The sequence shown here is derived from an EMBL/GenBank/DDBJ whole genome shotgun (WGS) entry which is preliminary data.</text>
</comment>
<dbReference type="EMBL" id="JACHJU010000001">
    <property type="protein sequence ID" value="MBB4936892.1"/>
    <property type="molecule type" value="Genomic_DNA"/>
</dbReference>
<dbReference type="RefSeq" id="WP_184753354.1">
    <property type="nucleotide sequence ID" value="NZ_BAABEK010000099.1"/>
</dbReference>
<name>A0A7W7RS52_9ACTN</name>
<feature type="signal peptide" evidence="1">
    <location>
        <begin position="1"/>
        <end position="29"/>
    </location>
</feature>
<evidence type="ECO:0000256" key="1">
    <source>
        <dbReference type="SAM" id="SignalP"/>
    </source>
</evidence>
<gene>
    <name evidence="2" type="ORF">FHR32_001197</name>
</gene>
<keyword evidence="1" id="KW-0732">Signal</keyword>
<dbReference type="Proteomes" id="UP000534286">
    <property type="component" value="Unassembled WGS sequence"/>
</dbReference>
<dbReference type="AlphaFoldDB" id="A0A7W7RS52"/>
<accession>A0A7W7RS52</accession>
<feature type="chain" id="PRO_5030634118" description="Spore-associated protein A" evidence="1">
    <location>
        <begin position="30"/>
        <end position="133"/>
    </location>
</feature>
<sequence length="133" mass="14034">MNTRSKFAALAGAVMVSTCLVAGTAPANAAVPCGGYSLIDTYNIPKSGPKKGVIELYYNSRNGKNCAIARGSRVGVTYKSVTISLSKGTFADHDYGQFAQYAGPVYLSARHKCIDVSGWIGNTKREVHGVHCG</sequence>
<keyword evidence="3" id="KW-1185">Reference proteome</keyword>
<evidence type="ECO:0000313" key="3">
    <source>
        <dbReference type="Proteomes" id="UP000534286"/>
    </source>
</evidence>
<reference evidence="2 3" key="1">
    <citation type="submission" date="2020-08" db="EMBL/GenBank/DDBJ databases">
        <title>Sequencing the genomes of 1000 actinobacteria strains.</title>
        <authorList>
            <person name="Klenk H.-P."/>
        </authorList>
    </citation>
    <scope>NUCLEOTIDE SEQUENCE [LARGE SCALE GENOMIC DNA]</scope>
    <source>
        <strain evidence="2 3">DSM 43023</strain>
    </source>
</reference>